<feature type="transmembrane region" description="Helical" evidence="1">
    <location>
        <begin position="113"/>
        <end position="134"/>
    </location>
</feature>
<organism evidence="2">
    <name type="scientific">Arundo donax</name>
    <name type="common">Giant reed</name>
    <name type="synonym">Donax arundinaceus</name>
    <dbReference type="NCBI Taxonomy" id="35708"/>
    <lineage>
        <taxon>Eukaryota</taxon>
        <taxon>Viridiplantae</taxon>
        <taxon>Streptophyta</taxon>
        <taxon>Embryophyta</taxon>
        <taxon>Tracheophyta</taxon>
        <taxon>Spermatophyta</taxon>
        <taxon>Magnoliopsida</taxon>
        <taxon>Liliopsida</taxon>
        <taxon>Poales</taxon>
        <taxon>Poaceae</taxon>
        <taxon>PACMAD clade</taxon>
        <taxon>Arundinoideae</taxon>
        <taxon>Arundineae</taxon>
        <taxon>Arundo</taxon>
    </lineage>
</organism>
<keyword evidence="1" id="KW-0472">Membrane</keyword>
<keyword evidence="1" id="KW-1133">Transmembrane helix</keyword>
<reference evidence="2" key="1">
    <citation type="submission" date="2014-09" db="EMBL/GenBank/DDBJ databases">
        <authorList>
            <person name="Magalhaes I.L.F."/>
            <person name="Oliveira U."/>
            <person name="Santos F.R."/>
            <person name="Vidigal T.H.D.A."/>
            <person name="Brescovit A.D."/>
            <person name="Santos A.J."/>
        </authorList>
    </citation>
    <scope>NUCLEOTIDE SEQUENCE</scope>
    <source>
        <tissue evidence="2">Shoot tissue taken approximately 20 cm above the soil surface</tissue>
    </source>
</reference>
<dbReference type="AlphaFoldDB" id="A0A0A9CJB5"/>
<dbReference type="EMBL" id="GBRH01222254">
    <property type="protein sequence ID" value="JAD75641.1"/>
    <property type="molecule type" value="Transcribed_RNA"/>
</dbReference>
<accession>A0A0A9CJB5</accession>
<feature type="transmembrane region" description="Helical" evidence="1">
    <location>
        <begin position="80"/>
        <end position="101"/>
    </location>
</feature>
<evidence type="ECO:0000256" key="1">
    <source>
        <dbReference type="SAM" id="Phobius"/>
    </source>
</evidence>
<proteinExistence type="predicted"/>
<name>A0A0A9CJB5_ARUDO</name>
<keyword evidence="1" id="KW-0812">Transmembrane</keyword>
<reference evidence="2" key="2">
    <citation type="journal article" date="2015" name="Data Brief">
        <title>Shoot transcriptome of the giant reed, Arundo donax.</title>
        <authorList>
            <person name="Barrero R.A."/>
            <person name="Guerrero F.D."/>
            <person name="Moolhuijzen P."/>
            <person name="Goolsby J.A."/>
            <person name="Tidwell J."/>
            <person name="Bellgard S.E."/>
            <person name="Bellgard M.I."/>
        </authorList>
    </citation>
    <scope>NUCLEOTIDE SEQUENCE</scope>
    <source>
        <tissue evidence="2">Shoot tissue taken approximately 20 cm above the soil surface</tissue>
    </source>
</reference>
<sequence length="136" mass="15475">MLCLCLNDDINLRATYMHIYIYIYVCSLDAYLVYTKMVYTALTGCCPLPLSYNISSSTFHLLILLLFLQQHLLSSFLPSISLFPLLFGLSLKCVWGSGARLAAICCGKGWWHIYRLGMVVIFSDILGLTTVLWWEC</sequence>
<protein>
    <submittedName>
        <fullName evidence="2">Uncharacterized protein</fullName>
    </submittedName>
</protein>
<evidence type="ECO:0000313" key="2">
    <source>
        <dbReference type="EMBL" id="JAD75641.1"/>
    </source>
</evidence>
<feature type="transmembrane region" description="Helical" evidence="1">
    <location>
        <begin position="16"/>
        <end position="34"/>
    </location>
</feature>